<dbReference type="RefSeq" id="XP_062712306.1">
    <property type="nucleotide sequence ID" value="XM_062856322.1"/>
</dbReference>
<dbReference type="Proteomes" id="UP000069940">
    <property type="component" value="Unassembled WGS sequence"/>
</dbReference>
<organism evidence="3 4">
    <name type="scientific">Aedes albopictus</name>
    <name type="common">Asian tiger mosquito</name>
    <name type="synonym">Stegomyia albopicta</name>
    <dbReference type="NCBI Taxonomy" id="7160"/>
    <lineage>
        <taxon>Eukaryota</taxon>
        <taxon>Metazoa</taxon>
        <taxon>Ecdysozoa</taxon>
        <taxon>Arthropoda</taxon>
        <taxon>Hexapoda</taxon>
        <taxon>Insecta</taxon>
        <taxon>Pterygota</taxon>
        <taxon>Neoptera</taxon>
        <taxon>Endopterygota</taxon>
        <taxon>Diptera</taxon>
        <taxon>Nematocera</taxon>
        <taxon>Culicoidea</taxon>
        <taxon>Culicidae</taxon>
        <taxon>Culicinae</taxon>
        <taxon>Aedini</taxon>
        <taxon>Aedes</taxon>
        <taxon>Stegomyia</taxon>
    </lineage>
</organism>
<reference evidence="4" key="1">
    <citation type="journal article" date="2015" name="Proc. Natl. Acad. Sci. U.S.A.">
        <title>Genome sequence of the Asian Tiger mosquito, Aedes albopictus, reveals insights into its biology, genetics, and evolution.</title>
        <authorList>
            <person name="Chen X.G."/>
            <person name="Jiang X."/>
            <person name="Gu J."/>
            <person name="Xu M."/>
            <person name="Wu Y."/>
            <person name="Deng Y."/>
            <person name="Zhang C."/>
            <person name="Bonizzoni M."/>
            <person name="Dermauw W."/>
            <person name="Vontas J."/>
            <person name="Armbruster P."/>
            <person name="Huang X."/>
            <person name="Yang Y."/>
            <person name="Zhang H."/>
            <person name="He W."/>
            <person name="Peng H."/>
            <person name="Liu Y."/>
            <person name="Wu K."/>
            <person name="Chen J."/>
            <person name="Lirakis M."/>
            <person name="Topalis P."/>
            <person name="Van Leeuwen T."/>
            <person name="Hall A.B."/>
            <person name="Jiang X."/>
            <person name="Thorpe C."/>
            <person name="Mueller R.L."/>
            <person name="Sun C."/>
            <person name="Waterhouse R.M."/>
            <person name="Yan G."/>
            <person name="Tu Z.J."/>
            <person name="Fang X."/>
            <person name="James A.A."/>
        </authorList>
    </citation>
    <scope>NUCLEOTIDE SEQUENCE [LARGE SCALE GENOMIC DNA]</scope>
    <source>
        <strain evidence="4">Foshan</strain>
    </source>
</reference>
<proteinExistence type="predicted"/>
<evidence type="ECO:0008006" key="5">
    <source>
        <dbReference type="Google" id="ProtNLM"/>
    </source>
</evidence>
<keyword evidence="1" id="KW-0472">Membrane</keyword>
<accession>A0ABM2A5M6</accession>
<keyword evidence="1" id="KW-0812">Transmembrane</keyword>
<feature type="signal peptide" evidence="2">
    <location>
        <begin position="1"/>
        <end position="20"/>
    </location>
</feature>
<feature type="chain" id="PRO_5045081355" description="Peptidase S1 domain-containing protein" evidence="2">
    <location>
        <begin position="21"/>
        <end position="549"/>
    </location>
</feature>
<evidence type="ECO:0000256" key="2">
    <source>
        <dbReference type="SAM" id="SignalP"/>
    </source>
</evidence>
<reference evidence="3" key="2">
    <citation type="submission" date="2025-05" db="UniProtKB">
        <authorList>
            <consortium name="EnsemblMetazoa"/>
        </authorList>
    </citation>
    <scope>IDENTIFICATION</scope>
    <source>
        <strain evidence="3">Foshan</strain>
    </source>
</reference>
<sequence length="549" mass="61298">MSLDRKFLLWITLTSIVVWTAVPDGESIRKASFVYRKISGSIDSTECSANYTCRLQKEFCAAFHLGEGIYVTTAHCLLTGNRTIAKVDRLDIVGVGLANVTLTLHKNFSLSDGVDIAWIAVHDLNLTTDVLEIANTIPEKCIRYQLELFDTSSKDIQAGFHWVQQLETIHPNSSNLKPFRHGMLAFQFSEELDRSELEHVIMCTTKEHPNDFKLQFIAYGRAGRFSFDTDCYRAECGAYQPEIKQLLQQVNVSLPDEKQKMSNNSNESSHDERTFGLRMAEISGLVTVALDDIEKPHTDTFSNAIEDLIEKSNFLEAQGDFPAMNVSVLSDAFEGSSIIESIENDSHRAQLPGRSTFEDNMKDTKSLPGYFKNINESLSNPLYGEDGMEPAVQASNLNALYSVPSNQIHSPLTHIAASEYFADNFEKSPTKKIQHQKLDQNWERCENPTTTSTCPLFLLEPSPPVTTETSTSTGVVCSTTHQEVAPTTNHTFNSSATAEEEMERRRQKALRKILIHLVRSRSEAAPNVMAGSTGFVLVAMGFVILMMVI</sequence>
<evidence type="ECO:0000256" key="1">
    <source>
        <dbReference type="SAM" id="Phobius"/>
    </source>
</evidence>
<protein>
    <recommendedName>
        <fullName evidence="5">Peptidase S1 domain-containing protein</fullName>
    </recommendedName>
</protein>
<keyword evidence="1" id="KW-1133">Transmembrane helix</keyword>
<dbReference type="GeneID" id="134289797"/>
<keyword evidence="4" id="KW-1185">Reference proteome</keyword>
<evidence type="ECO:0000313" key="3">
    <source>
        <dbReference type="EnsemblMetazoa" id="AALFPA23_024691.P36807"/>
    </source>
</evidence>
<evidence type="ECO:0000313" key="4">
    <source>
        <dbReference type="Proteomes" id="UP000069940"/>
    </source>
</evidence>
<dbReference type="EnsemblMetazoa" id="AALFPA23_024691.R36807">
    <property type="protein sequence ID" value="AALFPA23_024691.P36807"/>
    <property type="gene ID" value="AALFPA23_024691"/>
</dbReference>
<name>A0ABM2A5M6_AEDAL</name>
<keyword evidence="2" id="KW-0732">Signal</keyword>
<feature type="transmembrane region" description="Helical" evidence="1">
    <location>
        <begin position="528"/>
        <end position="548"/>
    </location>
</feature>